<protein>
    <submittedName>
        <fullName evidence="1">Uncharacterized protein</fullName>
    </submittedName>
</protein>
<dbReference type="Proteomes" id="UP000266861">
    <property type="component" value="Unassembled WGS sequence"/>
</dbReference>
<dbReference type="EMBL" id="PQFF01000007">
    <property type="protein sequence ID" value="RHZ90000.1"/>
    <property type="molecule type" value="Genomic_DNA"/>
</dbReference>
<gene>
    <name evidence="1" type="ORF">Glove_9g222</name>
</gene>
<reference evidence="1 2" key="1">
    <citation type="submission" date="2018-08" db="EMBL/GenBank/DDBJ databases">
        <title>Genome and evolution of the arbuscular mycorrhizal fungus Diversispora epigaea (formerly Glomus versiforme) and its bacterial endosymbionts.</title>
        <authorList>
            <person name="Sun X."/>
            <person name="Fei Z."/>
            <person name="Harrison M."/>
        </authorList>
    </citation>
    <scope>NUCLEOTIDE SEQUENCE [LARGE SCALE GENOMIC DNA]</scope>
    <source>
        <strain evidence="1 2">IT104</strain>
    </source>
</reference>
<evidence type="ECO:0000313" key="2">
    <source>
        <dbReference type="Proteomes" id="UP000266861"/>
    </source>
</evidence>
<evidence type="ECO:0000313" key="1">
    <source>
        <dbReference type="EMBL" id="RHZ90000.1"/>
    </source>
</evidence>
<keyword evidence="2" id="KW-1185">Reference proteome</keyword>
<proteinExistence type="predicted"/>
<organism evidence="1 2">
    <name type="scientific">Diversispora epigaea</name>
    <dbReference type="NCBI Taxonomy" id="1348612"/>
    <lineage>
        <taxon>Eukaryota</taxon>
        <taxon>Fungi</taxon>
        <taxon>Fungi incertae sedis</taxon>
        <taxon>Mucoromycota</taxon>
        <taxon>Glomeromycotina</taxon>
        <taxon>Glomeromycetes</taxon>
        <taxon>Diversisporales</taxon>
        <taxon>Diversisporaceae</taxon>
        <taxon>Diversispora</taxon>
    </lineage>
</organism>
<sequence>MGCSVLNNGSWCSTYMDFQLSISIVRNIAQSKGDAEIIAQSRSGHCLSSEVKGVSHYLNWICKFSKLWCPICAGFGRTIDDVHKYARTLNGDCLSDVYRNAHSKLRWFCEKSHIWKSSYHSVEFNVLCPKTHDSLVSILLIEGTSQFIDIIGLFVAATPFNIVILNKSKLWCPICAGFGRTIDDVHKYARTLNGDCLSDVYRNAHSKLRWFCEKSHIWKSSYHSVEFNVLCPKTHDSLVSILLIEGTSQFIDIIGCLPSRIRKPDFLKIPEYPKGLELDILKALRLKQREQDQLKKDLCDENDIYLFYIWYNDENPEKTIRDELFTLELLD</sequence>
<dbReference type="AlphaFoldDB" id="A0A397JZS7"/>
<name>A0A397JZS7_9GLOM</name>
<dbReference type="OrthoDB" id="2419021at2759"/>
<comment type="caution">
    <text evidence="1">The sequence shown here is derived from an EMBL/GenBank/DDBJ whole genome shotgun (WGS) entry which is preliminary data.</text>
</comment>
<accession>A0A397JZS7</accession>